<gene>
    <name evidence="1" type="ORF">NPIL_502501</name>
</gene>
<evidence type="ECO:0000313" key="2">
    <source>
        <dbReference type="Proteomes" id="UP000887013"/>
    </source>
</evidence>
<evidence type="ECO:0000313" key="1">
    <source>
        <dbReference type="EMBL" id="GFT60746.1"/>
    </source>
</evidence>
<dbReference type="OrthoDB" id="6463263at2759"/>
<dbReference type="EMBL" id="BMAW01067635">
    <property type="protein sequence ID" value="GFT60746.1"/>
    <property type="molecule type" value="Genomic_DNA"/>
</dbReference>
<keyword evidence="2" id="KW-1185">Reference proteome</keyword>
<accession>A0A8X6TYS1</accession>
<protein>
    <submittedName>
        <fullName evidence="1">Uncharacterized protein</fullName>
    </submittedName>
</protein>
<reference evidence="1" key="1">
    <citation type="submission" date="2020-08" db="EMBL/GenBank/DDBJ databases">
        <title>Multicomponent nature underlies the extraordinary mechanical properties of spider dragline silk.</title>
        <authorList>
            <person name="Kono N."/>
            <person name="Nakamura H."/>
            <person name="Mori M."/>
            <person name="Yoshida Y."/>
            <person name="Ohtoshi R."/>
            <person name="Malay A.D."/>
            <person name="Moran D.A.P."/>
            <person name="Tomita M."/>
            <person name="Numata K."/>
            <person name="Arakawa K."/>
        </authorList>
    </citation>
    <scope>NUCLEOTIDE SEQUENCE</scope>
</reference>
<dbReference type="Proteomes" id="UP000887013">
    <property type="component" value="Unassembled WGS sequence"/>
</dbReference>
<sequence length="89" mass="10464">MIFKNVKKDSSFVLSEIGEMANAHFKMVELIEKWFNSKEFMGDEEFVRDVLITAIENLEREEENQRKGKKCRLELELLLEIAVILVARC</sequence>
<name>A0A8X6TYS1_NEPPI</name>
<comment type="caution">
    <text evidence="1">The sequence shown here is derived from an EMBL/GenBank/DDBJ whole genome shotgun (WGS) entry which is preliminary data.</text>
</comment>
<proteinExistence type="predicted"/>
<dbReference type="AlphaFoldDB" id="A0A8X6TYS1"/>
<organism evidence="1 2">
    <name type="scientific">Nephila pilipes</name>
    <name type="common">Giant wood spider</name>
    <name type="synonym">Nephila maculata</name>
    <dbReference type="NCBI Taxonomy" id="299642"/>
    <lineage>
        <taxon>Eukaryota</taxon>
        <taxon>Metazoa</taxon>
        <taxon>Ecdysozoa</taxon>
        <taxon>Arthropoda</taxon>
        <taxon>Chelicerata</taxon>
        <taxon>Arachnida</taxon>
        <taxon>Araneae</taxon>
        <taxon>Araneomorphae</taxon>
        <taxon>Entelegynae</taxon>
        <taxon>Araneoidea</taxon>
        <taxon>Nephilidae</taxon>
        <taxon>Nephila</taxon>
    </lineage>
</organism>